<accession>S9WB76</accession>
<dbReference type="Pfam" id="PF25426">
    <property type="entry name" value="AAA_lid_BCS1"/>
    <property type="match status" value="1"/>
</dbReference>
<keyword evidence="3" id="KW-0067">ATP-binding</keyword>
<evidence type="ECO:0000313" key="5">
    <source>
        <dbReference type="EMBL" id="EPY33230.1"/>
    </source>
</evidence>
<dbReference type="SUPFAM" id="SSF52540">
    <property type="entry name" value="P-loop containing nucleoside triphosphate hydrolases"/>
    <property type="match status" value="1"/>
</dbReference>
<comment type="similarity">
    <text evidence="1">Belongs to the AAA ATPase family. BCS1 subfamily.</text>
</comment>
<dbReference type="Pfam" id="PF00004">
    <property type="entry name" value="AAA"/>
    <property type="match status" value="1"/>
</dbReference>
<dbReference type="SMART" id="SM00382">
    <property type="entry name" value="AAA"/>
    <property type="match status" value="1"/>
</dbReference>
<gene>
    <name evidence="5" type="ORF">STCU_02398</name>
</gene>
<keyword evidence="6" id="KW-1185">Reference proteome</keyword>
<organism evidence="5 6">
    <name type="scientific">Strigomonas culicis</name>
    <dbReference type="NCBI Taxonomy" id="28005"/>
    <lineage>
        <taxon>Eukaryota</taxon>
        <taxon>Discoba</taxon>
        <taxon>Euglenozoa</taxon>
        <taxon>Kinetoplastea</taxon>
        <taxon>Metakinetoplastina</taxon>
        <taxon>Trypanosomatida</taxon>
        <taxon>Trypanosomatidae</taxon>
        <taxon>Strigomonadinae</taxon>
        <taxon>Strigomonas</taxon>
    </lineage>
</organism>
<evidence type="ECO:0000313" key="6">
    <source>
        <dbReference type="Proteomes" id="UP000015354"/>
    </source>
</evidence>
<reference evidence="5 6" key="1">
    <citation type="journal article" date="2013" name="PLoS ONE">
        <title>Predicting the Proteins of Angomonas deanei, Strigomonas culicis and Their Respective Endosymbionts Reveals New Aspects of the Trypanosomatidae Family.</title>
        <authorList>
            <person name="Motta M.C."/>
            <person name="Martins A.C."/>
            <person name="de Souza S.S."/>
            <person name="Catta-Preta C.M."/>
            <person name="Silva R."/>
            <person name="Klein C.C."/>
            <person name="de Almeida L.G."/>
            <person name="de Lima Cunha O."/>
            <person name="Ciapina L.P."/>
            <person name="Brocchi M."/>
            <person name="Colabardini A.C."/>
            <person name="de Araujo Lima B."/>
            <person name="Machado C.R."/>
            <person name="de Almeida Soares C.M."/>
            <person name="Probst C.M."/>
            <person name="de Menezes C.B."/>
            <person name="Thompson C.E."/>
            <person name="Bartholomeu D.C."/>
            <person name="Gradia D.F."/>
            <person name="Pavoni D.P."/>
            <person name="Grisard E.C."/>
            <person name="Fantinatti-Garboggini F."/>
            <person name="Marchini F.K."/>
            <person name="Rodrigues-Luiz G.F."/>
            <person name="Wagner G."/>
            <person name="Goldman G.H."/>
            <person name="Fietto J.L."/>
            <person name="Elias M.C."/>
            <person name="Goldman M.H."/>
            <person name="Sagot M.F."/>
            <person name="Pereira M."/>
            <person name="Stoco P.H."/>
            <person name="de Mendonca-Neto R.P."/>
            <person name="Teixeira S.M."/>
            <person name="Maciel T.E."/>
            <person name="de Oliveira Mendes T.A."/>
            <person name="Urmenyi T.P."/>
            <person name="de Souza W."/>
            <person name="Schenkman S."/>
            <person name="de Vasconcelos A.T."/>
        </authorList>
    </citation>
    <scope>NUCLEOTIDE SEQUENCE [LARGE SCALE GENOMIC DNA]</scope>
</reference>
<proteinExistence type="inferred from homology"/>
<dbReference type="GO" id="GO:0005524">
    <property type="term" value="F:ATP binding"/>
    <property type="evidence" value="ECO:0007669"/>
    <property type="project" value="UniProtKB-KW"/>
</dbReference>
<dbReference type="GO" id="GO:0016887">
    <property type="term" value="F:ATP hydrolysis activity"/>
    <property type="evidence" value="ECO:0007669"/>
    <property type="project" value="InterPro"/>
</dbReference>
<dbReference type="InterPro" id="IPR057495">
    <property type="entry name" value="AAA_lid_BCS1"/>
</dbReference>
<name>S9WB76_9TRYP</name>
<dbReference type="InterPro" id="IPR003959">
    <property type="entry name" value="ATPase_AAA_core"/>
</dbReference>
<dbReference type="PANTHER" id="PTHR23070">
    <property type="entry name" value="BCS1 AAA-TYPE ATPASE"/>
    <property type="match status" value="1"/>
</dbReference>
<protein>
    <submittedName>
        <fullName evidence="5">Mitochondrial chaperone BCS1</fullName>
    </submittedName>
</protein>
<dbReference type="EMBL" id="ATMH01002398">
    <property type="protein sequence ID" value="EPY33230.1"/>
    <property type="molecule type" value="Genomic_DNA"/>
</dbReference>
<dbReference type="InterPro" id="IPR003593">
    <property type="entry name" value="AAA+_ATPase"/>
</dbReference>
<dbReference type="OrthoDB" id="10251412at2759"/>
<dbReference type="InterPro" id="IPR027417">
    <property type="entry name" value="P-loop_NTPase"/>
</dbReference>
<evidence type="ECO:0000259" key="4">
    <source>
        <dbReference type="SMART" id="SM00382"/>
    </source>
</evidence>
<keyword evidence="2" id="KW-0547">Nucleotide-binding</keyword>
<evidence type="ECO:0000256" key="1">
    <source>
        <dbReference type="ARBA" id="ARBA00007448"/>
    </source>
</evidence>
<sequence>MPGDLAKQLADDVRCFLRSGDYYRNLGVPYRRGYLLHGPPGCGKTSFVMALAGELNLSISLLSLANRSVNDEALMELLNSANQSSIVLIEDIDRAFSSESAVSMSGLLNALDGVGAQEGNVVFMTTNHVERLDAALIRPGRADVKLEIGLLDQAQTRKLFHKFYPDAPRSLQDEFAARVPPHTVSPAQIQSHLFFHRDDPGRAVQTVSDFLTSAQSFEKSLEAKRRAAAKMQELPRPPIL</sequence>
<dbReference type="Gene3D" id="3.40.50.300">
    <property type="entry name" value="P-loop containing nucleotide triphosphate hydrolases"/>
    <property type="match status" value="1"/>
</dbReference>
<dbReference type="InterPro" id="IPR050747">
    <property type="entry name" value="Mitochondrial_chaperone_BCS1"/>
</dbReference>
<dbReference type="AlphaFoldDB" id="S9WB76"/>
<feature type="domain" description="AAA+ ATPase" evidence="4">
    <location>
        <begin position="30"/>
        <end position="152"/>
    </location>
</feature>
<evidence type="ECO:0000256" key="3">
    <source>
        <dbReference type="ARBA" id="ARBA00022840"/>
    </source>
</evidence>
<comment type="caution">
    <text evidence="5">The sequence shown here is derived from an EMBL/GenBank/DDBJ whole genome shotgun (WGS) entry which is preliminary data.</text>
</comment>
<dbReference type="Proteomes" id="UP000015354">
    <property type="component" value="Unassembled WGS sequence"/>
</dbReference>
<evidence type="ECO:0000256" key="2">
    <source>
        <dbReference type="ARBA" id="ARBA00022741"/>
    </source>
</evidence>